<evidence type="ECO:0000256" key="3">
    <source>
        <dbReference type="ARBA" id="ARBA00023004"/>
    </source>
</evidence>
<keyword evidence="4" id="KW-0411">Iron-sulfur</keyword>
<dbReference type="PROSITE" id="PS51296">
    <property type="entry name" value="RIESKE"/>
    <property type="match status" value="1"/>
</dbReference>
<keyword evidence="3" id="KW-0408">Iron</keyword>
<evidence type="ECO:0000259" key="6">
    <source>
        <dbReference type="PROSITE" id="PS51296"/>
    </source>
</evidence>
<proteinExistence type="predicted"/>
<evidence type="ECO:0000256" key="4">
    <source>
        <dbReference type="ARBA" id="ARBA00023014"/>
    </source>
</evidence>
<reference evidence="8" key="1">
    <citation type="submission" date="2021-01" db="EMBL/GenBank/DDBJ databases">
        <authorList>
            <person name="Corre E."/>
            <person name="Pelletier E."/>
            <person name="Niang G."/>
            <person name="Scheremetjew M."/>
            <person name="Finn R."/>
            <person name="Kale V."/>
            <person name="Holt S."/>
            <person name="Cochrane G."/>
            <person name="Meng A."/>
            <person name="Brown T."/>
            <person name="Cohen L."/>
        </authorList>
    </citation>
    <scope>NUCLEOTIDE SEQUENCE</scope>
    <source>
        <strain evidence="8">CCMP2877</strain>
    </source>
</reference>
<evidence type="ECO:0000256" key="5">
    <source>
        <dbReference type="ARBA" id="ARBA00034078"/>
    </source>
</evidence>
<keyword evidence="1" id="KW-0001">2Fe-2S</keyword>
<evidence type="ECO:0000313" key="7">
    <source>
        <dbReference type="EMBL" id="CAD9263307.1"/>
    </source>
</evidence>
<feature type="domain" description="Rieske" evidence="6">
    <location>
        <begin position="74"/>
        <end position="186"/>
    </location>
</feature>
<dbReference type="Pfam" id="PF00355">
    <property type="entry name" value="Rieske"/>
    <property type="match status" value="1"/>
</dbReference>
<evidence type="ECO:0000313" key="8">
    <source>
        <dbReference type="EMBL" id="CAD9263308.1"/>
    </source>
</evidence>
<evidence type="ECO:0000256" key="1">
    <source>
        <dbReference type="ARBA" id="ARBA00022714"/>
    </source>
</evidence>
<organism evidence="8">
    <name type="scientific">Phaeomonas parva</name>
    <dbReference type="NCBI Taxonomy" id="124430"/>
    <lineage>
        <taxon>Eukaryota</taxon>
        <taxon>Sar</taxon>
        <taxon>Stramenopiles</taxon>
        <taxon>Ochrophyta</taxon>
        <taxon>Pinguiophyceae</taxon>
        <taxon>Pinguiochrysidales</taxon>
        <taxon>Pinguiochrysidaceae</taxon>
        <taxon>Phaeomonas</taxon>
    </lineage>
</organism>
<comment type="cofactor">
    <cofactor evidence="5">
        <name>[2Fe-2S] cluster</name>
        <dbReference type="ChEBI" id="CHEBI:190135"/>
    </cofactor>
</comment>
<dbReference type="AlphaFoldDB" id="A0A6U4JWG8"/>
<accession>A0A6U4JWG8</accession>
<dbReference type="Gene3D" id="2.102.10.10">
    <property type="entry name" value="Rieske [2Fe-2S] iron-sulphur domain"/>
    <property type="match status" value="1"/>
</dbReference>
<keyword evidence="2" id="KW-0479">Metal-binding</keyword>
<sequence length="216" mass="22845">MLGYGRAASDTWLLRVSVDMSPCVGHHRRNLLLLTQPSLFFSAVAKAGPSAARATRASSALNMMAGARAKMEWVTVLKTSNIGKGELVPVETDGMNLLIAADTNGAIYCLANVCPHLGTPLDQGTVANGVIVCPLHKTAFSLKSGEVVGDWCPFPPILGPMVLGKLEPAKNVATFPVRSSGSNIQVQVNKNARAEFESGYWAGILDAQGKATGDYY</sequence>
<dbReference type="InterPro" id="IPR036922">
    <property type="entry name" value="Rieske_2Fe-2S_sf"/>
</dbReference>
<dbReference type="SUPFAM" id="SSF50022">
    <property type="entry name" value="ISP domain"/>
    <property type="match status" value="1"/>
</dbReference>
<dbReference type="PANTHER" id="PTHR21496:SF0">
    <property type="entry name" value="RIESKE DOMAIN-CONTAINING PROTEIN"/>
    <property type="match status" value="1"/>
</dbReference>
<gene>
    <name evidence="7" type="ORF">PPAR1163_LOCUS21690</name>
    <name evidence="8" type="ORF">PPAR1163_LOCUS21691</name>
</gene>
<dbReference type="EMBL" id="HBGJ01034196">
    <property type="protein sequence ID" value="CAD9263307.1"/>
    <property type="molecule type" value="Transcribed_RNA"/>
</dbReference>
<dbReference type="CDD" id="cd03467">
    <property type="entry name" value="Rieske"/>
    <property type="match status" value="1"/>
</dbReference>
<dbReference type="InterPro" id="IPR017941">
    <property type="entry name" value="Rieske_2Fe-2S"/>
</dbReference>
<protein>
    <recommendedName>
        <fullName evidence="6">Rieske domain-containing protein</fullName>
    </recommendedName>
</protein>
<dbReference type="GO" id="GO:0046872">
    <property type="term" value="F:metal ion binding"/>
    <property type="evidence" value="ECO:0007669"/>
    <property type="project" value="UniProtKB-KW"/>
</dbReference>
<dbReference type="PANTHER" id="PTHR21496">
    <property type="entry name" value="FERREDOXIN-RELATED"/>
    <property type="match status" value="1"/>
</dbReference>
<dbReference type="GO" id="GO:0051537">
    <property type="term" value="F:2 iron, 2 sulfur cluster binding"/>
    <property type="evidence" value="ECO:0007669"/>
    <property type="project" value="UniProtKB-KW"/>
</dbReference>
<name>A0A6U4JWG8_9STRA</name>
<evidence type="ECO:0000256" key="2">
    <source>
        <dbReference type="ARBA" id="ARBA00022723"/>
    </source>
</evidence>
<dbReference type="EMBL" id="HBGJ01034197">
    <property type="protein sequence ID" value="CAD9263308.1"/>
    <property type="molecule type" value="Transcribed_RNA"/>
</dbReference>